<gene>
    <name evidence="6 8" type="primary">rplU</name>
    <name evidence="8" type="ORF">IAD26_06905</name>
</gene>
<keyword evidence="2 6" id="KW-0699">rRNA-binding</keyword>
<dbReference type="InterPro" id="IPR018258">
    <property type="entry name" value="Ribosomal_bL21_CS"/>
</dbReference>
<protein>
    <recommendedName>
        <fullName evidence="6">Large ribosomal subunit protein bL21</fullName>
    </recommendedName>
</protein>
<evidence type="ECO:0000256" key="1">
    <source>
        <dbReference type="ARBA" id="ARBA00008563"/>
    </source>
</evidence>
<dbReference type="GO" id="GO:0003735">
    <property type="term" value="F:structural constituent of ribosome"/>
    <property type="evidence" value="ECO:0007669"/>
    <property type="project" value="InterPro"/>
</dbReference>
<dbReference type="GO" id="GO:0005840">
    <property type="term" value="C:ribosome"/>
    <property type="evidence" value="ECO:0007669"/>
    <property type="project" value="UniProtKB-KW"/>
</dbReference>
<dbReference type="GO" id="GO:0019843">
    <property type="term" value="F:rRNA binding"/>
    <property type="evidence" value="ECO:0007669"/>
    <property type="project" value="UniProtKB-UniRule"/>
</dbReference>
<evidence type="ECO:0000313" key="8">
    <source>
        <dbReference type="EMBL" id="HIU92844.1"/>
    </source>
</evidence>
<dbReference type="InterPro" id="IPR028909">
    <property type="entry name" value="bL21-like"/>
</dbReference>
<dbReference type="PROSITE" id="PS01169">
    <property type="entry name" value="RIBOSOMAL_L21"/>
    <property type="match status" value="1"/>
</dbReference>
<proteinExistence type="inferred from homology"/>
<dbReference type="GO" id="GO:0006412">
    <property type="term" value="P:translation"/>
    <property type="evidence" value="ECO:0007669"/>
    <property type="project" value="UniProtKB-UniRule"/>
</dbReference>
<dbReference type="SUPFAM" id="SSF141091">
    <property type="entry name" value="L21p-like"/>
    <property type="match status" value="1"/>
</dbReference>
<comment type="caution">
    <text evidence="8">The sequence shown here is derived from an EMBL/GenBank/DDBJ whole genome shotgun (WGS) entry which is preliminary data.</text>
</comment>
<dbReference type="InterPro" id="IPR001787">
    <property type="entry name" value="Ribosomal_bL21"/>
</dbReference>
<evidence type="ECO:0000256" key="6">
    <source>
        <dbReference type="HAMAP-Rule" id="MF_01363"/>
    </source>
</evidence>
<evidence type="ECO:0000313" key="9">
    <source>
        <dbReference type="Proteomes" id="UP000886748"/>
    </source>
</evidence>
<dbReference type="InterPro" id="IPR036164">
    <property type="entry name" value="bL21-like_sf"/>
</dbReference>
<dbReference type="GO" id="GO:0005737">
    <property type="term" value="C:cytoplasm"/>
    <property type="evidence" value="ECO:0007669"/>
    <property type="project" value="UniProtKB-ARBA"/>
</dbReference>
<evidence type="ECO:0000256" key="4">
    <source>
        <dbReference type="ARBA" id="ARBA00022980"/>
    </source>
</evidence>
<dbReference type="EMBL" id="DVOD01000051">
    <property type="protein sequence ID" value="HIU92844.1"/>
    <property type="molecule type" value="Genomic_DNA"/>
</dbReference>
<dbReference type="GO" id="GO:1990904">
    <property type="term" value="C:ribonucleoprotein complex"/>
    <property type="evidence" value="ECO:0007669"/>
    <property type="project" value="UniProtKB-KW"/>
</dbReference>
<sequence>MYAIVETGGKQYKLEEGRYVDIELVDGEENDKVVFDKVVMLVNGAKSKVGAPYVDKASVEGKIVKHDKDKKVIVFKQRAKKGYRKKQGHRQFFTRVMVTKIRTTAAKTKAAEAETTTEEA</sequence>
<evidence type="ECO:0000256" key="5">
    <source>
        <dbReference type="ARBA" id="ARBA00023274"/>
    </source>
</evidence>
<comment type="function">
    <text evidence="6 7">This protein binds to 23S rRNA in the presence of protein L20.</text>
</comment>
<reference evidence="8" key="2">
    <citation type="journal article" date="2021" name="PeerJ">
        <title>Extensive microbial diversity within the chicken gut microbiome revealed by metagenomics and culture.</title>
        <authorList>
            <person name="Gilroy R."/>
            <person name="Ravi A."/>
            <person name="Getino M."/>
            <person name="Pursley I."/>
            <person name="Horton D.L."/>
            <person name="Alikhan N.F."/>
            <person name="Baker D."/>
            <person name="Gharbi K."/>
            <person name="Hall N."/>
            <person name="Watson M."/>
            <person name="Adriaenssens E.M."/>
            <person name="Foster-Nyarko E."/>
            <person name="Jarju S."/>
            <person name="Secka A."/>
            <person name="Antonio M."/>
            <person name="Oren A."/>
            <person name="Chaudhuri R.R."/>
            <person name="La Ragione R."/>
            <person name="Hildebrand F."/>
            <person name="Pallen M.J."/>
        </authorList>
    </citation>
    <scope>NUCLEOTIDE SEQUENCE</scope>
    <source>
        <strain evidence="8">CHK154-7741</strain>
    </source>
</reference>
<keyword evidence="5 6" id="KW-0687">Ribonucleoprotein</keyword>
<comment type="similarity">
    <text evidence="1 6 7">Belongs to the bacterial ribosomal protein bL21 family.</text>
</comment>
<keyword evidence="4 6" id="KW-0689">Ribosomal protein</keyword>
<reference evidence="8" key="1">
    <citation type="submission" date="2020-10" db="EMBL/GenBank/DDBJ databases">
        <authorList>
            <person name="Gilroy R."/>
        </authorList>
    </citation>
    <scope>NUCLEOTIDE SEQUENCE</scope>
    <source>
        <strain evidence="8">CHK154-7741</strain>
    </source>
</reference>
<dbReference type="NCBIfam" id="TIGR00061">
    <property type="entry name" value="L21"/>
    <property type="match status" value="1"/>
</dbReference>
<dbReference type="PANTHER" id="PTHR21349">
    <property type="entry name" value="50S RIBOSOMAL PROTEIN L21"/>
    <property type="match status" value="1"/>
</dbReference>
<dbReference type="AlphaFoldDB" id="A0A9D1SRU3"/>
<name>A0A9D1SRU3_9CLOT</name>
<evidence type="ECO:0000256" key="2">
    <source>
        <dbReference type="ARBA" id="ARBA00022730"/>
    </source>
</evidence>
<dbReference type="Proteomes" id="UP000886748">
    <property type="component" value="Unassembled WGS sequence"/>
</dbReference>
<evidence type="ECO:0000256" key="3">
    <source>
        <dbReference type="ARBA" id="ARBA00022884"/>
    </source>
</evidence>
<evidence type="ECO:0000256" key="7">
    <source>
        <dbReference type="RuleBase" id="RU000562"/>
    </source>
</evidence>
<dbReference type="HAMAP" id="MF_01363">
    <property type="entry name" value="Ribosomal_bL21"/>
    <property type="match status" value="1"/>
</dbReference>
<organism evidence="8 9">
    <name type="scientific">Candidatus Limenecus avicola</name>
    <dbReference type="NCBI Taxonomy" id="2840847"/>
    <lineage>
        <taxon>Bacteria</taxon>
        <taxon>Bacillati</taxon>
        <taxon>Bacillota</taxon>
        <taxon>Clostridia</taxon>
        <taxon>Eubacteriales</taxon>
        <taxon>Clostridiaceae</taxon>
        <taxon>Clostridiaceae incertae sedis</taxon>
        <taxon>Candidatus Limenecus</taxon>
    </lineage>
</organism>
<dbReference type="PANTHER" id="PTHR21349:SF0">
    <property type="entry name" value="LARGE RIBOSOMAL SUBUNIT PROTEIN BL21M"/>
    <property type="match status" value="1"/>
</dbReference>
<keyword evidence="3 6" id="KW-0694">RNA-binding</keyword>
<accession>A0A9D1SRU3</accession>
<dbReference type="Pfam" id="PF00829">
    <property type="entry name" value="Ribosomal_L21p"/>
    <property type="match status" value="1"/>
</dbReference>
<comment type="subunit">
    <text evidence="6">Part of the 50S ribosomal subunit. Contacts protein L20.</text>
</comment>